<accession>A0ABP1S2W6</accession>
<comment type="caution">
    <text evidence="2">The sequence shown here is derived from an EMBL/GenBank/DDBJ whole genome shotgun (WGS) entry which is preliminary data.</text>
</comment>
<dbReference type="EMBL" id="CAXLJM020000148">
    <property type="protein sequence ID" value="CAL8141795.1"/>
    <property type="molecule type" value="Genomic_DNA"/>
</dbReference>
<keyword evidence="3" id="KW-1185">Reference proteome</keyword>
<protein>
    <submittedName>
        <fullName evidence="2">Uncharacterized protein</fullName>
    </submittedName>
</protein>
<name>A0ABP1S2W6_9HEXA</name>
<dbReference type="Proteomes" id="UP001642540">
    <property type="component" value="Unassembled WGS sequence"/>
</dbReference>
<evidence type="ECO:0000256" key="1">
    <source>
        <dbReference type="SAM" id="Phobius"/>
    </source>
</evidence>
<sequence>MSLFRNGYILSLPGFGKLSTIVMGIIVMIVGLRSHYQSAWVESKYYKVCEIYILHHAYQEPCPNIGMERYYVAVIILCFILSIAGMILSVSLVNPYSTVFWIFTLATTYLRHYFYSWQLYYILCRLYKLIIIHYRTLVGFPYPLGS</sequence>
<evidence type="ECO:0000313" key="2">
    <source>
        <dbReference type="EMBL" id="CAL8141795.1"/>
    </source>
</evidence>
<evidence type="ECO:0000313" key="3">
    <source>
        <dbReference type="Proteomes" id="UP001642540"/>
    </source>
</evidence>
<keyword evidence="1" id="KW-0472">Membrane</keyword>
<organism evidence="2 3">
    <name type="scientific">Orchesella dallaii</name>
    <dbReference type="NCBI Taxonomy" id="48710"/>
    <lineage>
        <taxon>Eukaryota</taxon>
        <taxon>Metazoa</taxon>
        <taxon>Ecdysozoa</taxon>
        <taxon>Arthropoda</taxon>
        <taxon>Hexapoda</taxon>
        <taxon>Collembola</taxon>
        <taxon>Entomobryomorpha</taxon>
        <taxon>Entomobryoidea</taxon>
        <taxon>Orchesellidae</taxon>
        <taxon>Orchesellinae</taxon>
        <taxon>Orchesella</taxon>
    </lineage>
</organism>
<feature type="transmembrane region" description="Helical" evidence="1">
    <location>
        <begin position="12"/>
        <end position="32"/>
    </location>
</feature>
<proteinExistence type="predicted"/>
<keyword evidence="1" id="KW-1133">Transmembrane helix</keyword>
<keyword evidence="1" id="KW-0812">Transmembrane</keyword>
<gene>
    <name evidence="2" type="ORF">ODALV1_LOCUS28859</name>
</gene>
<feature type="transmembrane region" description="Helical" evidence="1">
    <location>
        <begin position="96"/>
        <end position="114"/>
    </location>
</feature>
<feature type="transmembrane region" description="Helical" evidence="1">
    <location>
        <begin position="70"/>
        <end position="90"/>
    </location>
</feature>
<reference evidence="2 3" key="1">
    <citation type="submission" date="2024-08" db="EMBL/GenBank/DDBJ databases">
        <authorList>
            <person name="Cucini C."/>
            <person name="Frati F."/>
        </authorList>
    </citation>
    <scope>NUCLEOTIDE SEQUENCE [LARGE SCALE GENOMIC DNA]</scope>
</reference>